<dbReference type="InterPro" id="IPR051676">
    <property type="entry name" value="UPF0053_domain"/>
</dbReference>
<protein>
    <submittedName>
        <fullName evidence="14">Hemolysin</fullName>
    </submittedName>
</protein>
<gene>
    <name evidence="14" type="ORF">C7K08_01450</name>
</gene>
<feature type="domain" description="CBS" evidence="12">
    <location>
        <begin position="274"/>
        <end position="330"/>
    </location>
</feature>
<keyword evidence="15" id="KW-1185">Reference proteome</keyword>
<evidence type="ECO:0000256" key="9">
    <source>
        <dbReference type="PROSITE-ProRule" id="PRU00703"/>
    </source>
</evidence>
<dbReference type="PROSITE" id="PS51371">
    <property type="entry name" value="CBS"/>
    <property type="match status" value="1"/>
</dbReference>
<dbReference type="Gene3D" id="3.10.580.10">
    <property type="entry name" value="CBS-domain"/>
    <property type="match status" value="1"/>
</dbReference>
<feature type="transmembrane region" description="Helical" evidence="11">
    <location>
        <begin position="86"/>
        <end position="109"/>
    </location>
</feature>
<dbReference type="Pfam" id="PF01595">
    <property type="entry name" value="CNNM"/>
    <property type="match status" value="1"/>
</dbReference>
<dbReference type="EMBL" id="PXVC01000003">
    <property type="protein sequence ID" value="PSI02731.1"/>
    <property type="molecule type" value="Genomic_DNA"/>
</dbReference>
<dbReference type="Proteomes" id="UP000240206">
    <property type="component" value="Unassembled WGS sequence"/>
</dbReference>
<name>A0A2P7EHM7_9SYNE</name>
<evidence type="ECO:0000256" key="7">
    <source>
        <dbReference type="ARBA" id="ARBA00023122"/>
    </source>
</evidence>
<dbReference type="InterPro" id="IPR000644">
    <property type="entry name" value="CBS_dom"/>
</dbReference>
<evidence type="ECO:0000256" key="8">
    <source>
        <dbReference type="ARBA" id="ARBA00023136"/>
    </source>
</evidence>
<dbReference type="PANTHER" id="PTHR43099">
    <property type="entry name" value="UPF0053 PROTEIN YRKA"/>
    <property type="match status" value="1"/>
</dbReference>
<dbReference type="Gene3D" id="3.30.465.10">
    <property type="match status" value="1"/>
</dbReference>
<keyword evidence="6 10" id="KW-1133">Transmembrane helix</keyword>
<keyword evidence="3" id="KW-1003">Cell membrane</keyword>
<comment type="subcellular location">
    <subcellularLocation>
        <location evidence="1">Cell membrane</location>
        <topology evidence="1">Multi-pass membrane protein</topology>
    </subcellularLocation>
</comment>
<feature type="transmembrane region" description="Helical" evidence="11">
    <location>
        <begin position="55"/>
        <end position="74"/>
    </location>
</feature>
<comment type="caution">
    <text evidence="14">The sequence shown here is derived from an EMBL/GenBank/DDBJ whole genome shotgun (WGS) entry which is preliminary data.</text>
</comment>
<sequence>MRLLGLVLLLALLAFFVASEFALIRLRPTRVQELAENGSYGALAVERLQRHLRRALVATQLGVSLSLLALGWGVHKLLVGLATNGLHPYLELLVFLSLAIVATLLGGVLPKAWVLRDPEASALRIGPLLEAVNRCLTPLLAPLERLAEMLLLFTGLPREWDRLVPALSAGELENLIENDAVTGLEPDERNILEGVFSLRDTQVREVMVPRNGMVTLPLGVSFAELMQAVLSTNHARFPVIGDSLDDVRGLLDLRLLAEPLSRGELQPHTPLAAYIRNVERIQESASLAELLPVIRNGEPLLVVVDEHGGTEGLVTIADLTGEIVGDELLEDDGSPPDLQPLGKDLWLVAGDLEIFELNRQLGLKLPEADGHHTLAGFLLERLQHIPTPGEALRWGGHHFEVLTMDGPRIEEVKIWLGHRENAVIMTPQKD</sequence>
<evidence type="ECO:0000256" key="2">
    <source>
        <dbReference type="ARBA" id="ARBA00006337"/>
    </source>
</evidence>
<dbReference type="InterPro" id="IPR036318">
    <property type="entry name" value="FAD-bd_PCMH-like_sf"/>
</dbReference>
<evidence type="ECO:0000313" key="14">
    <source>
        <dbReference type="EMBL" id="PSI02731.1"/>
    </source>
</evidence>
<evidence type="ECO:0000256" key="11">
    <source>
        <dbReference type="SAM" id="Phobius"/>
    </source>
</evidence>
<dbReference type="SMART" id="SM01091">
    <property type="entry name" value="CorC_HlyC"/>
    <property type="match status" value="1"/>
</dbReference>
<dbReference type="InterPro" id="IPR046342">
    <property type="entry name" value="CBS_dom_sf"/>
</dbReference>
<dbReference type="InterPro" id="IPR005170">
    <property type="entry name" value="Transptr-assoc_dom"/>
</dbReference>
<keyword evidence="7 9" id="KW-0129">CBS domain</keyword>
<evidence type="ECO:0000256" key="3">
    <source>
        <dbReference type="ARBA" id="ARBA00022475"/>
    </source>
</evidence>
<dbReference type="SUPFAM" id="SSF54631">
    <property type="entry name" value="CBS-domain pair"/>
    <property type="match status" value="1"/>
</dbReference>
<dbReference type="STRING" id="1910958.BTM30_01440"/>
<evidence type="ECO:0000256" key="5">
    <source>
        <dbReference type="ARBA" id="ARBA00022737"/>
    </source>
</evidence>
<feature type="domain" description="CNNM transmembrane" evidence="13">
    <location>
        <begin position="1"/>
        <end position="180"/>
    </location>
</feature>
<dbReference type="Pfam" id="PF00571">
    <property type="entry name" value="CBS"/>
    <property type="match status" value="1"/>
</dbReference>
<evidence type="ECO:0000259" key="12">
    <source>
        <dbReference type="PROSITE" id="PS51371"/>
    </source>
</evidence>
<keyword evidence="5" id="KW-0677">Repeat</keyword>
<proteinExistence type="inferred from homology"/>
<dbReference type="SUPFAM" id="SSF56176">
    <property type="entry name" value="FAD-binding/transporter-associated domain-like"/>
    <property type="match status" value="1"/>
</dbReference>
<keyword evidence="8 10" id="KW-0472">Membrane</keyword>
<dbReference type="InterPro" id="IPR002550">
    <property type="entry name" value="CNNM"/>
</dbReference>
<evidence type="ECO:0000313" key="15">
    <source>
        <dbReference type="Proteomes" id="UP000240206"/>
    </source>
</evidence>
<dbReference type="Pfam" id="PF03471">
    <property type="entry name" value="CorC_HlyC"/>
    <property type="match status" value="1"/>
</dbReference>
<evidence type="ECO:0000256" key="4">
    <source>
        <dbReference type="ARBA" id="ARBA00022692"/>
    </source>
</evidence>
<dbReference type="GO" id="GO:0050660">
    <property type="term" value="F:flavin adenine dinucleotide binding"/>
    <property type="evidence" value="ECO:0007669"/>
    <property type="project" value="InterPro"/>
</dbReference>
<evidence type="ECO:0000256" key="1">
    <source>
        <dbReference type="ARBA" id="ARBA00004651"/>
    </source>
</evidence>
<dbReference type="InterPro" id="IPR016169">
    <property type="entry name" value="FAD-bd_PCMH_sub2"/>
</dbReference>
<organism evidence="14 15">
    <name type="scientific">Synechococcus lacustris str. Tous</name>
    <dbReference type="NCBI Taxonomy" id="1910958"/>
    <lineage>
        <taxon>Bacteria</taxon>
        <taxon>Bacillati</taxon>
        <taxon>Cyanobacteriota</taxon>
        <taxon>Cyanophyceae</taxon>
        <taxon>Synechococcales</taxon>
        <taxon>Synechococcaceae</taxon>
        <taxon>Synechococcus</taxon>
    </lineage>
</organism>
<comment type="similarity">
    <text evidence="2">Belongs to the UPF0053 family.</text>
</comment>
<dbReference type="InterPro" id="IPR044751">
    <property type="entry name" value="Ion_transp-like_CBS"/>
</dbReference>
<dbReference type="GO" id="GO:0005886">
    <property type="term" value="C:plasma membrane"/>
    <property type="evidence" value="ECO:0007669"/>
    <property type="project" value="UniProtKB-SubCell"/>
</dbReference>
<evidence type="ECO:0000259" key="13">
    <source>
        <dbReference type="PROSITE" id="PS51846"/>
    </source>
</evidence>
<dbReference type="PANTHER" id="PTHR43099:SF5">
    <property type="entry name" value="HLYC_CORC FAMILY TRANSPORTER"/>
    <property type="match status" value="1"/>
</dbReference>
<accession>A0A2P7EHM7</accession>
<reference evidence="15" key="1">
    <citation type="submission" date="2018-03" db="EMBL/GenBank/DDBJ databases">
        <title>Ecological and genomic features of two cosmopolitan and abundant freshwater picocyanobacteria.</title>
        <authorList>
            <person name="Cabello-Yeves P.J."/>
            <person name="Picazo A."/>
            <person name="Camacho A."/>
            <person name="Callieri C."/>
            <person name="Rosselli R."/>
            <person name="Roda-Garcia J."/>
            <person name="Coutinho F.H."/>
            <person name="Rodriguez-Valera F."/>
        </authorList>
    </citation>
    <scope>NUCLEOTIDE SEQUENCE [LARGE SCALE GENOMIC DNA]</scope>
    <source>
        <strain evidence="15">Tous</strain>
    </source>
</reference>
<dbReference type="AlphaFoldDB" id="A0A2P7EHM7"/>
<evidence type="ECO:0000256" key="6">
    <source>
        <dbReference type="ARBA" id="ARBA00022989"/>
    </source>
</evidence>
<dbReference type="CDD" id="cd04590">
    <property type="entry name" value="CBS_pair_CorC_HlyC_assoc"/>
    <property type="match status" value="1"/>
</dbReference>
<dbReference type="PROSITE" id="PS51846">
    <property type="entry name" value="CNNM"/>
    <property type="match status" value="1"/>
</dbReference>
<evidence type="ECO:0000256" key="10">
    <source>
        <dbReference type="PROSITE-ProRule" id="PRU01193"/>
    </source>
</evidence>
<keyword evidence="4 10" id="KW-0812">Transmembrane</keyword>